<evidence type="ECO:0000313" key="3">
    <source>
        <dbReference type="Proteomes" id="UP001152795"/>
    </source>
</evidence>
<dbReference type="EMBL" id="CACRXK020023907">
    <property type="protein sequence ID" value="CAB4038182.1"/>
    <property type="molecule type" value="Genomic_DNA"/>
</dbReference>
<evidence type="ECO:0000313" key="2">
    <source>
        <dbReference type="EMBL" id="CAB4038182.1"/>
    </source>
</evidence>
<reference evidence="2" key="1">
    <citation type="submission" date="2020-04" db="EMBL/GenBank/DDBJ databases">
        <authorList>
            <person name="Alioto T."/>
            <person name="Alioto T."/>
            <person name="Gomez Garrido J."/>
        </authorList>
    </citation>
    <scope>NUCLEOTIDE SEQUENCE</scope>
    <source>
        <strain evidence="2">A484AB</strain>
    </source>
</reference>
<organism evidence="2 3">
    <name type="scientific">Paramuricea clavata</name>
    <name type="common">Red gorgonian</name>
    <name type="synonym">Violescent sea-whip</name>
    <dbReference type="NCBI Taxonomy" id="317549"/>
    <lineage>
        <taxon>Eukaryota</taxon>
        <taxon>Metazoa</taxon>
        <taxon>Cnidaria</taxon>
        <taxon>Anthozoa</taxon>
        <taxon>Octocorallia</taxon>
        <taxon>Malacalcyonacea</taxon>
        <taxon>Plexauridae</taxon>
        <taxon>Paramuricea</taxon>
    </lineage>
</organism>
<dbReference type="PANTHER" id="PTHR13268:SF0">
    <property type="entry name" value="BCAS3 MICROTUBULE ASSOCIATED CELL MIGRATION FACTOR"/>
    <property type="match status" value="1"/>
</dbReference>
<dbReference type="GO" id="GO:0005737">
    <property type="term" value="C:cytoplasm"/>
    <property type="evidence" value="ECO:0007669"/>
    <property type="project" value="TreeGrafter"/>
</dbReference>
<accession>A0A6S7LL54</accession>
<dbReference type="GO" id="GO:0006914">
    <property type="term" value="P:autophagy"/>
    <property type="evidence" value="ECO:0007669"/>
    <property type="project" value="InterPro"/>
</dbReference>
<keyword evidence="3" id="KW-1185">Reference proteome</keyword>
<evidence type="ECO:0000259" key="1">
    <source>
        <dbReference type="Pfam" id="PF21034"/>
    </source>
</evidence>
<dbReference type="InterPro" id="IPR048382">
    <property type="entry name" value="BCAS3_WD40"/>
</dbReference>
<sequence length="344" mass="37786">MSSEQTRRNTRGVSTITVRPQPVSDKSYVESVVDFLHEVVPQAVAGNHKAEEYDHIIWVKLEKLDIDIGTSQNEPSSLLFLVLGYSNGYQIWHVKLNGEAEEVVSVRQGPVKVVRVLQTPLHGDHECDVFHDKRPLVSVCDAASSPCPYSTIKFWSLSTGDEVKAIDFKTEVYGIQSNKRVVVVCLQEKIAVLDAFTLSKRFGITNCFPAPEPNVNPVSLSSRWLAFADRKLLPIHQSRGGVSADKLHSYTSAVFNAAKTLSKGLSIVGETVGRWAGSNASENQVEQAASNTTTHKSTAPGVVTIIDIEGRDENEKDDQLRERAIAHFPAHTGQPIAALAFDSR</sequence>
<proteinExistence type="predicted"/>
<name>A0A6S7LL54_PARCT</name>
<dbReference type="AlphaFoldDB" id="A0A6S7LL54"/>
<dbReference type="Proteomes" id="UP001152795">
    <property type="component" value="Unassembled WGS sequence"/>
</dbReference>
<dbReference type="PANTHER" id="PTHR13268">
    <property type="entry name" value="BREAST CARCINOMA AMPLIFIED SEQUENCE 3"/>
    <property type="match status" value="1"/>
</dbReference>
<dbReference type="GO" id="GO:0042594">
    <property type="term" value="P:response to starvation"/>
    <property type="evidence" value="ECO:0007669"/>
    <property type="project" value="TreeGrafter"/>
</dbReference>
<dbReference type="SUPFAM" id="SSF50978">
    <property type="entry name" value="WD40 repeat-like"/>
    <property type="match status" value="1"/>
</dbReference>
<protein>
    <submittedName>
        <fullName evidence="2">Breast carcinoma-amplified sequence 3, partial</fullName>
    </submittedName>
</protein>
<feature type="domain" description="BCAS3 WD40" evidence="1">
    <location>
        <begin position="67"/>
        <end position="342"/>
    </location>
</feature>
<dbReference type="InterPro" id="IPR045142">
    <property type="entry name" value="BCAS3-like"/>
</dbReference>
<comment type="caution">
    <text evidence="2">The sequence shown here is derived from an EMBL/GenBank/DDBJ whole genome shotgun (WGS) entry which is preliminary data.</text>
</comment>
<dbReference type="InterPro" id="IPR036322">
    <property type="entry name" value="WD40_repeat_dom_sf"/>
</dbReference>
<gene>
    <name evidence="2" type="ORF">PACLA_8A061333</name>
</gene>
<dbReference type="Pfam" id="PF21034">
    <property type="entry name" value="BCAS3_WD40"/>
    <property type="match status" value="1"/>
</dbReference>
<dbReference type="OrthoDB" id="25778at2759"/>